<dbReference type="GO" id="GO:0006163">
    <property type="term" value="P:purine nucleotide metabolic process"/>
    <property type="evidence" value="ECO:0007669"/>
    <property type="project" value="UniProtKB-ARBA"/>
</dbReference>
<dbReference type="NCBIfam" id="TIGR00268">
    <property type="entry name" value="ATP-dependent sacrificial sulfur transferase LarE"/>
    <property type="match status" value="1"/>
</dbReference>
<evidence type="ECO:0000259" key="2">
    <source>
        <dbReference type="Pfam" id="PF02540"/>
    </source>
</evidence>
<dbReference type="SUPFAM" id="SSF52402">
    <property type="entry name" value="Adenine nucleotide alpha hydrolases-like"/>
    <property type="match status" value="1"/>
</dbReference>
<accession>A0A0D8FXB7</accession>
<sequence>MSTSLVDAKIGELGSWFKEVGRVVVALSGGVDSTVLAALGHQILGDDSLAVTAVSPSLSYEALEGVRGFAGQYSLNYLEVLTDEIDDPDYVRNAPNRCYVCKSHLFERLAPVARERNATVVVGTNVDDLGDFRPGIQAAKDYHVASPFVLCGVGKAMVRSIAHALGLEVVAEKPASACLASRIPYGVPVTIQRLSAVERLESFLHRMGHQEVRVRHHGDIARIELPPEDFQVALANRERIVSEAERLGFLYSTLDLGGFRSGSMNRVLGRKSSDEGDRQTLV</sequence>
<dbReference type="PANTHER" id="PTHR43169:SF2">
    <property type="entry name" value="NAD_GMP SYNTHASE DOMAIN-CONTAINING PROTEIN"/>
    <property type="match status" value="1"/>
</dbReference>
<comment type="caution">
    <text evidence="3">The sequence shown here is derived from an EMBL/GenBank/DDBJ whole genome shotgun (WGS) entry which is preliminary data.</text>
</comment>
<dbReference type="STRING" id="1121877.FEAC_07290"/>
<gene>
    <name evidence="3" type="ORF">FEAC_07290</name>
</gene>
<dbReference type="GO" id="GO:0016783">
    <property type="term" value="F:sulfurtransferase activity"/>
    <property type="evidence" value="ECO:0007669"/>
    <property type="project" value="InterPro"/>
</dbReference>
<dbReference type="AlphaFoldDB" id="A0A0D8FXB7"/>
<reference evidence="3 4" key="1">
    <citation type="submission" date="2015-01" db="EMBL/GenBank/DDBJ databases">
        <title>Draft genome of the acidophilic iron oxidizer Ferrimicrobium acidiphilum strain T23.</title>
        <authorList>
            <person name="Poehlein A."/>
            <person name="Eisen S."/>
            <person name="Schloemann M."/>
            <person name="Johnson B.D."/>
            <person name="Daniel R."/>
            <person name="Muehling M."/>
        </authorList>
    </citation>
    <scope>NUCLEOTIDE SEQUENCE [LARGE SCALE GENOMIC DNA]</scope>
    <source>
        <strain evidence="3 4">T23</strain>
    </source>
</reference>
<dbReference type="PATRIC" id="fig|1121877.4.peg.777"/>
<dbReference type="InterPro" id="IPR022310">
    <property type="entry name" value="NAD/GMP_synthase"/>
</dbReference>
<name>A0A0D8FXB7_9ACTN</name>
<dbReference type="eggNOG" id="COG1606">
    <property type="taxonomic scope" value="Bacteria"/>
</dbReference>
<dbReference type="CDD" id="cd01990">
    <property type="entry name" value="LarE-like"/>
    <property type="match status" value="1"/>
</dbReference>
<dbReference type="PANTHER" id="PTHR43169">
    <property type="entry name" value="EXSB FAMILY PROTEIN"/>
    <property type="match status" value="1"/>
</dbReference>
<proteinExistence type="predicted"/>
<dbReference type="InterPro" id="IPR052188">
    <property type="entry name" value="Ni-pincer_cofactor_biosynth"/>
</dbReference>
<feature type="domain" description="NAD/GMP synthase" evidence="2">
    <location>
        <begin position="22"/>
        <end position="79"/>
    </location>
</feature>
<protein>
    <recommendedName>
        <fullName evidence="2">NAD/GMP synthase domain-containing protein</fullName>
    </recommendedName>
</protein>
<evidence type="ECO:0000256" key="1">
    <source>
        <dbReference type="PIRSR" id="PIRSR006661-1"/>
    </source>
</evidence>
<dbReference type="RefSeq" id="WP_160290324.1">
    <property type="nucleotide sequence ID" value="NZ_JQKF01000003.1"/>
</dbReference>
<dbReference type="Pfam" id="PF02540">
    <property type="entry name" value="NAD_synthase"/>
    <property type="match status" value="1"/>
</dbReference>
<dbReference type="GeneID" id="78372029"/>
<dbReference type="PIRSF" id="PIRSF006661">
    <property type="entry name" value="PP-lp_UCP006661"/>
    <property type="match status" value="1"/>
</dbReference>
<dbReference type="Gene3D" id="3.40.50.620">
    <property type="entry name" value="HUPs"/>
    <property type="match status" value="1"/>
</dbReference>
<dbReference type="EMBL" id="JXUW01000004">
    <property type="protein sequence ID" value="KJE77619.1"/>
    <property type="molecule type" value="Genomic_DNA"/>
</dbReference>
<dbReference type="InterPro" id="IPR005232">
    <property type="entry name" value="LarE"/>
</dbReference>
<dbReference type="InterPro" id="IPR014729">
    <property type="entry name" value="Rossmann-like_a/b/a_fold"/>
</dbReference>
<dbReference type="Proteomes" id="UP000032336">
    <property type="component" value="Unassembled WGS sequence"/>
</dbReference>
<evidence type="ECO:0000313" key="3">
    <source>
        <dbReference type="EMBL" id="KJE77619.1"/>
    </source>
</evidence>
<organism evidence="3 4">
    <name type="scientific">Ferrimicrobium acidiphilum DSM 19497</name>
    <dbReference type="NCBI Taxonomy" id="1121877"/>
    <lineage>
        <taxon>Bacteria</taxon>
        <taxon>Bacillati</taxon>
        <taxon>Actinomycetota</taxon>
        <taxon>Acidimicrobiia</taxon>
        <taxon>Acidimicrobiales</taxon>
        <taxon>Acidimicrobiaceae</taxon>
        <taxon>Ferrimicrobium</taxon>
    </lineage>
</organism>
<evidence type="ECO:0000313" key="4">
    <source>
        <dbReference type="Proteomes" id="UP000032336"/>
    </source>
</evidence>
<keyword evidence="4" id="KW-1185">Reference proteome</keyword>
<feature type="active site" description="Nucleophile and sulfur donor" evidence="1">
    <location>
        <position position="178"/>
    </location>
</feature>